<dbReference type="OrthoDB" id="2110479at2759"/>
<dbReference type="Gene3D" id="2.90.10.10">
    <property type="entry name" value="Bulb-type lectin domain"/>
    <property type="match status" value="2"/>
</dbReference>
<feature type="domain" description="Bulb-type lectin" evidence="1">
    <location>
        <begin position="58"/>
        <end position="188"/>
    </location>
</feature>
<gene>
    <name evidence="2" type="ORF">BCR33DRAFT_714742</name>
</gene>
<proteinExistence type="predicted"/>
<evidence type="ECO:0000259" key="1">
    <source>
        <dbReference type="PROSITE" id="PS50927"/>
    </source>
</evidence>
<sequence length="194" mass="20860">MPCVNLAKMLSLQLSRPLLLFLILLNIACRIHVSAAPLQYAQLSMIRRTDACQSVGAPIMAVGGTCLARGQSIPQCSYIQAGSVYMTMQVDGNVVVYQGDPTTASITPNTPLWTTSTNQPASVYSTKYRFDYQIDGNFVVYKGDTPILSGHTWTFAPAAKGSTHLCLLTNGGLVLVNGINVVGVVVDLGHRRDL</sequence>
<comment type="caution">
    <text evidence="2">The sequence shown here is derived from an EMBL/GenBank/DDBJ whole genome shotgun (WGS) entry which is preliminary data.</text>
</comment>
<dbReference type="Proteomes" id="UP000193642">
    <property type="component" value="Unassembled WGS sequence"/>
</dbReference>
<evidence type="ECO:0000313" key="3">
    <source>
        <dbReference type="Proteomes" id="UP000193642"/>
    </source>
</evidence>
<dbReference type="InterPro" id="IPR001480">
    <property type="entry name" value="Bulb-type_lectin_dom"/>
</dbReference>
<evidence type="ECO:0000313" key="2">
    <source>
        <dbReference type="EMBL" id="ORY47641.1"/>
    </source>
</evidence>
<accession>A0A1Y2CKT8</accession>
<organism evidence="2 3">
    <name type="scientific">Rhizoclosmatium globosum</name>
    <dbReference type="NCBI Taxonomy" id="329046"/>
    <lineage>
        <taxon>Eukaryota</taxon>
        <taxon>Fungi</taxon>
        <taxon>Fungi incertae sedis</taxon>
        <taxon>Chytridiomycota</taxon>
        <taxon>Chytridiomycota incertae sedis</taxon>
        <taxon>Chytridiomycetes</taxon>
        <taxon>Chytridiales</taxon>
        <taxon>Chytriomycetaceae</taxon>
        <taxon>Rhizoclosmatium</taxon>
    </lineage>
</organism>
<keyword evidence="3" id="KW-1185">Reference proteome</keyword>
<dbReference type="EMBL" id="MCGO01000013">
    <property type="protein sequence ID" value="ORY47641.1"/>
    <property type="molecule type" value="Genomic_DNA"/>
</dbReference>
<name>A0A1Y2CKT8_9FUNG</name>
<dbReference type="AlphaFoldDB" id="A0A1Y2CKT8"/>
<protein>
    <recommendedName>
        <fullName evidence="1">Bulb-type lectin domain-containing protein</fullName>
    </recommendedName>
</protein>
<dbReference type="InterPro" id="IPR036426">
    <property type="entry name" value="Bulb-type_lectin_dom_sf"/>
</dbReference>
<dbReference type="SUPFAM" id="SSF51110">
    <property type="entry name" value="alpha-D-mannose-specific plant lectins"/>
    <property type="match status" value="1"/>
</dbReference>
<dbReference type="PROSITE" id="PS50927">
    <property type="entry name" value="BULB_LECTIN"/>
    <property type="match status" value="1"/>
</dbReference>
<reference evidence="2 3" key="1">
    <citation type="submission" date="2016-07" db="EMBL/GenBank/DDBJ databases">
        <title>Pervasive Adenine N6-methylation of Active Genes in Fungi.</title>
        <authorList>
            <consortium name="DOE Joint Genome Institute"/>
            <person name="Mondo S.J."/>
            <person name="Dannebaum R.O."/>
            <person name="Kuo R.C."/>
            <person name="Labutti K."/>
            <person name="Haridas S."/>
            <person name="Kuo A."/>
            <person name="Salamov A."/>
            <person name="Ahrendt S.R."/>
            <person name="Lipzen A."/>
            <person name="Sullivan W."/>
            <person name="Andreopoulos W.B."/>
            <person name="Clum A."/>
            <person name="Lindquist E."/>
            <person name="Daum C."/>
            <person name="Ramamoorthy G.K."/>
            <person name="Gryganskyi A."/>
            <person name="Culley D."/>
            <person name="Magnuson J.K."/>
            <person name="James T.Y."/>
            <person name="O'Malley M.A."/>
            <person name="Stajich J.E."/>
            <person name="Spatafora J.W."/>
            <person name="Visel A."/>
            <person name="Grigoriev I.V."/>
        </authorList>
    </citation>
    <scope>NUCLEOTIDE SEQUENCE [LARGE SCALE GENOMIC DNA]</scope>
    <source>
        <strain evidence="2 3">JEL800</strain>
    </source>
</reference>